<dbReference type="EMBL" id="JBHTAI010000019">
    <property type="protein sequence ID" value="MFC7151942.1"/>
    <property type="molecule type" value="Genomic_DNA"/>
</dbReference>
<evidence type="ECO:0000259" key="5">
    <source>
        <dbReference type="Pfam" id="PF21111"/>
    </source>
</evidence>
<evidence type="ECO:0000256" key="1">
    <source>
        <dbReference type="ARBA" id="ARBA00022737"/>
    </source>
</evidence>
<evidence type="ECO:0000259" key="4">
    <source>
        <dbReference type="Pfam" id="PF20148"/>
    </source>
</evidence>
<dbReference type="PANTHER" id="PTHR32305">
    <property type="match status" value="1"/>
</dbReference>
<proteinExistence type="predicted"/>
<gene>
    <name evidence="7" type="ORF">ACFQMJ_25680</name>
</gene>
<evidence type="ECO:0000256" key="3">
    <source>
        <dbReference type="SAM" id="SignalP"/>
    </source>
</evidence>
<keyword evidence="1" id="KW-0677">Repeat</keyword>
<accession>A0ABW2FFG1</accession>
<feature type="region of interest" description="Disordered" evidence="2">
    <location>
        <begin position="126"/>
        <end position="177"/>
    </location>
</feature>
<dbReference type="Pfam" id="PF05593">
    <property type="entry name" value="RHS_repeat"/>
    <property type="match status" value="1"/>
</dbReference>
<evidence type="ECO:0000259" key="6">
    <source>
        <dbReference type="Pfam" id="PF25023"/>
    </source>
</evidence>
<dbReference type="Proteomes" id="UP001596378">
    <property type="component" value="Unassembled WGS sequence"/>
</dbReference>
<comment type="caution">
    <text evidence="7">The sequence shown here is derived from an EMBL/GenBank/DDBJ whole genome shotgun (WGS) entry which is preliminary data.</text>
</comment>
<feature type="domain" description="Teneurin-like YD-shell" evidence="6">
    <location>
        <begin position="989"/>
        <end position="1210"/>
    </location>
</feature>
<dbReference type="NCBIfam" id="TIGR01643">
    <property type="entry name" value="YD_repeat_2x"/>
    <property type="match status" value="7"/>
</dbReference>
<dbReference type="Pfam" id="PF25023">
    <property type="entry name" value="TEN_YD-shell"/>
    <property type="match status" value="2"/>
</dbReference>
<protein>
    <submittedName>
        <fullName evidence="7">RHS repeat-associated core domain-containing protein</fullName>
    </submittedName>
</protein>
<feature type="domain" description="Teneurin-like YD-shell" evidence="6">
    <location>
        <begin position="1306"/>
        <end position="1556"/>
    </location>
</feature>
<feature type="compositionally biased region" description="Basic and acidic residues" evidence="2">
    <location>
        <begin position="151"/>
        <end position="169"/>
    </location>
</feature>
<dbReference type="InterPro" id="IPR006530">
    <property type="entry name" value="YD"/>
</dbReference>
<dbReference type="InterPro" id="IPR033799">
    <property type="entry name" value="CdiA_EC869-like"/>
</dbReference>
<feature type="signal peptide" evidence="3">
    <location>
        <begin position="1"/>
        <end position="25"/>
    </location>
</feature>
<evidence type="ECO:0000313" key="7">
    <source>
        <dbReference type="EMBL" id="MFC7151942.1"/>
    </source>
</evidence>
<dbReference type="InterPro" id="IPR022385">
    <property type="entry name" value="Rhs_assc_core"/>
</dbReference>
<feature type="domain" description="DUF6531" evidence="4">
    <location>
        <begin position="221"/>
        <end position="261"/>
    </location>
</feature>
<keyword evidence="8" id="KW-1185">Reference proteome</keyword>
<evidence type="ECO:0000256" key="2">
    <source>
        <dbReference type="SAM" id="MobiDB-lite"/>
    </source>
</evidence>
<dbReference type="Pfam" id="PF20148">
    <property type="entry name" value="DUF6531"/>
    <property type="match status" value="1"/>
</dbReference>
<dbReference type="Gene3D" id="2.180.10.10">
    <property type="entry name" value="RHS repeat-associated core"/>
    <property type="match status" value="4"/>
</dbReference>
<dbReference type="Pfam" id="PF21111">
    <property type="entry name" value="CDI_toxin_EC869_like"/>
    <property type="match status" value="1"/>
</dbReference>
<name>A0ABW2FFG1_9BACL</name>
<dbReference type="InterPro" id="IPR045351">
    <property type="entry name" value="DUF6531"/>
</dbReference>
<organism evidence="7 8">
    <name type="scientific">Cohnella cellulosilytica</name>
    <dbReference type="NCBI Taxonomy" id="986710"/>
    <lineage>
        <taxon>Bacteria</taxon>
        <taxon>Bacillati</taxon>
        <taxon>Bacillota</taxon>
        <taxon>Bacilli</taxon>
        <taxon>Bacillales</taxon>
        <taxon>Paenibacillaceae</taxon>
        <taxon>Cohnella</taxon>
    </lineage>
</organism>
<dbReference type="InterPro" id="IPR050708">
    <property type="entry name" value="T6SS_VgrG/RHS"/>
</dbReference>
<reference evidence="8" key="1">
    <citation type="journal article" date="2019" name="Int. J. Syst. Evol. Microbiol.">
        <title>The Global Catalogue of Microorganisms (GCM) 10K type strain sequencing project: providing services to taxonomists for standard genome sequencing and annotation.</title>
        <authorList>
            <consortium name="The Broad Institute Genomics Platform"/>
            <consortium name="The Broad Institute Genome Sequencing Center for Infectious Disease"/>
            <person name="Wu L."/>
            <person name="Ma J."/>
        </authorList>
    </citation>
    <scope>NUCLEOTIDE SEQUENCE [LARGE SCALE GENOMIC DNA]</scope>
    <source>
        <strain evidence="8">KCTC 12907</strain>
    </source>
</reference>
<feature type="domain" description="CdiA toxin EC869-like" evidence="5">
    <location>
        <begin position="1681"/>
        <end position="1770"/>
    </location>
</feature>
<dbReference type="PANTHER" id="PTHR32305:SF15">
    <property type="entry name" value="PROTEIN RHSA-RELATED"/>
    <property type="match status" value="1"/>
</dbReference>
<dbReference type="Gene3D" id="3.40.1350.110">
    <property type="match status" value="1"/>
</dbReference>
<evidence type="ECO:0000313" key="8">
    <source>
        <dbReference type="Proteomes" id="UP001596378"/>
    </source>
</evidence>
<dbReference type="RefSeq" id="WP_378046540.1">
    <property type="nucleotide sequence ID" value="NZ_JBHMDN010000011.1"/>
</dbReference>
<keyword evidence="3" id="KW-0732">Signal</keyword>
<dbReference type="InterPro" id="IPR031325">
    <property type="entry name" value="RHS_repeat"/>
</dbReference>
<dbReference type="InterPro" id="IPR056823">
    <property type="entry name" value="TEN-like_YD-shell"/>
</dbReference>
<feature type="chain" id="PRO_5046243013" evidence="3">
    <location>
        <begin position="26"/>
        <end position="1773"/>
    </location>
</feature>
<dbReference type="NCBIfam" id="TIGR03696">
    <property type="entry name" value="Rhs_assc_core"/>
    <property type="match status" value="1"/>
</dbReference>
<sequence>MKKTIALFLSLLMLAQLVPPETVRASDANAAAKAIRMTSGDTGRIELPQNSHELSVDWLTSRYSVSESEIMEQLVKGYELTDVRQALEKTKNKPLTAALSELDPQVDAQWEQAREAIERIQLEDVQTEAKSGALEKRNAAKLPSASMDKPAPGERKSESSDRPVVRIGEESPEENLQARGMTTMAAGEPPLPNLASNYDQAAAGLLNVRTDQAPFSIANGGEQISTMTGELTIRNTDMTLPGRNGLSFSLDRVYNSGDAKYYEDNVSWRLFQRKWFFPVVNLYIEAVDANGIHHSSGLGYIPMFYESQYVLFNNIYWEFTPPAMVGFEYADESNLLHAAEQQMQGYINNTPWRGYRSAYGVTLYYYMFPTGQVVEIPFEHETLTQGYENKAVTTVDAEKRFPLGKGWSWDLPYIKTQNGKKYITISGVGTYEISATNTLVGYPWKDLTFGSDNTVTVNGKTSAYVLKSLSGLKQYFSGDGKLIRQADNYGNTIDFQYSNVSPYGEVLTRVTDALQNTINIAYTTTKVTLTSGDRTVVYNKAQAPGNKEFLGSVTDAGGRTTFYGYHLENTNFNLLGSGYADGENYSLLLDAVYHPTGATTNYTYASTRQQFGQQASGTTWYVTSREDVVDYIEGTQERGNRITFTHTGFPNSTYGVNTSFTSTVNNGLTQTTYTYKKTFIDQNTPAVFYNTNVSEKAGNATRTTSLTYDETRRLPVPNQTTAQYTEASSSSPAVTTSASYDDYGNVLTSTDPYGTTTTYAYDPTTHLLKSATERVNAAQSRYSEYTRNSQGSVTEIAIRENNASGSLRQRMTFGLDTYGNTVQVTLQDDNRNTVIQYEYGSQYQQGFPTKQSTVVTDADGQSTAIVQQMEYNPLTGQLTKLTDGKGYATSLVYDKLGRVTRQVLPDGSQTNIVYDDVLNQVTVTDMLGRITQSLYSPFGWLKYQTLLGGYSSYGYDAYGRQIWSEDAKRQRTSFQYDAWGRLTRTTNADNTFSQMQYNDIQLTKTAIDESNRSLREVYDLGGRLLRTEEMKPTGAVVLSSQTYDLGGRVVSSTDAGGHTTQISYDILDRLTSVTDPEGRTTSYAYSMSNNLTSITYPDNRSRLKSYDEIGRLIRETDPSGQITKYKYDANGNLIQSVDRNGRVINLTYNNRNFLMSSATPQETISFTYDAEGKRRTMTDATGTTSYGYYDNTARLQGIVYPDGTELQFDYDVQSLESRYIVGDSRVEYGYDVRNRVNDLMIQGSDRIEGDMWYVVEAGRIQNTFNPNGTLSKTIYNDGLFVKDYAYDGFNLSSLSYKRADQAVIGSFQYGYDNNRNIVSRSENGQTSSFTYDALQRILTSSQYSETYGYDERGNRKTLVSDLAPTVPLNSYEYDDRDRLIKVITSGGHEVRYRYNGDGLLYERLENGVTTRYYYDEQGNLFREGTVMPDGSVQLTARYIYDGAGGSPLARDDVASDVVLYYVNNGHGDVAAIVDGAGNLVNRYQYDIWGNPMETTESMSTPFRYSGEYWDDSTGLQYLRARWYDPSVGRFINEDSYEGTLSNPLSQNLYTYVFNNPLIHTDPSGNNPPMCKPSDSACMDKWRQSNEKFINDLSIGIDNALNAYPPAAATTGTVVQGAKAAGQGLKYLWKFAKTMFKSEEAIESVWKLSPFERGVEIEKALGGWNNNFPVIDKAGDIVNGYRTSITSIKSLDLSAKSYQSGNTVYSTIMGYANKLAKFETTSYGGTTIRVNSSTQRILELAIPNSASQIQLEQIKGAVTHAGKIGIQVIIKIFE</sequence>